<sequence length="76" mass="8308">MMIIKAVIDRFEGDKAVLLFDDTEDQVVWPKDGLPDSAAEGDILAIQIAIDAEATALARKEAAALLQRVLKQNKND</sequence>
<organism evidence="1 2">
    <name type="scientific">Anaerospora hongkongensis</name>
    <dbReference type="NCBI Taxonomy" id="244830"/>
    <lineage>
        <taxon>Bacteria</taxon>
        <taxon>Bacillati</taxon>
        <taxon>Bacillota</taxon>
        <taxon>Negativicutes</taxon>
        <taxon>Selenomonadales</taxon>
        <taxon>Sporomusaceae</taxon>
        <taxon>Anaerospora</taxon>
    </lineage>
</organism>
<dbReference type="Gene3D" id="6.20.120.50">
    <property type="match status" value="1"/>
</dbReference>
<comment type="caution">
    <text evidence="1">The sequence shown here is derived from an EMBL/GenBank/DDBJ whole genome shotgun (WGS) entry which is preliminary data.</text>
</comment>
<dbReference type="AlphaFoldDB" id="A0A4R1Q1W9"/>
<dbReference type="InterPro" id="IPR021377">
    <property type="entry name" value="DUF3006"/>
</dbReference>
<dbReference type="RefSeq" id="WP_312198129.1">
    <property type="nucleotide sequence ID" value="NZ_DAIMLW010000109.1"/>
</dbReference>
<evidence type="ECO:0000313" key="2">
    <source>
        <dbReference type="Proteomes" id="UP000295063"/>
    </source>
</evidence>
<reference evidence="1 2" key="1">
    <citation type="submission" date="2019-03" db="EMBL/GenBank/DDBJ databases">
        <title>Genomic Encyclopedia of Type Strains, Phase IV (KMG-IV): sequencing the most valuable type-strain genomes for metagenomic binning, comparative biology and taxonomic classification.</title>
        <authorList>
            <person name="Goeker M."/>
        </authorList>
    </citation>
    <scope>NUCLEOTIDE SEQUENCE [LARGE SCALE GENOMIC DNA]</scope>
    <source>
        <strain evidence="1 2">DSM 15969</strain>
    </source>
</reference>
<keyword evidence="2" id="KW-1185">Reference proteome</keyword>
<protein>
    <submittedName>
        <fullName evidence="1">DUF3006 family protein</fullName>
    </submittedName>
</protein>
<evidence type="ECO:0000313" key="1">
    <source>
        <dbReference type="EMBL" id="TCL39189.1"/>
    </source>
</evidence>
<accession>A0A4R1Q1W9</accession>
<gene>
    <name evidence="1" type="ORF">EV210_10299</name>
</gene>
<dbReference type="EMBL" id="SLUI01000002">
    <property type="protein sequence ID" value="TCL39189.1"/>
    <property type="molecule type" value="Genomic_DNA"/>
</dbReference>
<dbReference type="Pfam" id="PF11213">
    <property type="entry name" value="DUF3006"/>
    <property type="match status" value="1"/>
</dbReference>
<proteinExistence type="predicted"/>
<dbReference type="Proteomes" id="UP000295063">
    <property type="component" value="Unassembled WGS sequence"/>
</dbReference>
<name>A0A4R1Q1W9_9FIRM</name>